<sequence>MRRYHVRLQRVKANAGPSAGFIITVDAVSSDMAKITAEARYPGYRCLSAPTVARCQ</sequence>
<reference evidence="2" key="1">
    <citation type="submission" date="2016-10" db="EMBL/GenBank/DDBJ databases">
        <authorList>
            <person name="de Groot N.N."/>
        </authorList>
    </citation>
    <scope>NUCLEOTIDE SEQUENCE [LARGE SCALE GENOMIC DNA]</scope>
    <source>
        <strain evidence="2">DSM 15758</strain>
    </source>
</reference>
<organism evidence="1 2">
    <name type="scientific">Pseudomonas oryzihabitans</name>
    <dbReference type="NCBI Taxonomy" id="47885"/>
    <lineage>
        <taxon>Bacteria</taxon>
        <taxon>Pseudomonadati</taxon>
        <taxon>Pseudomonadota</taxon>
        <taxon>Gammaproteobacteria</taxon>
        <taxon>Pseudomonadales</taxon>
        <taxon>Pseudomonadaceae</taxon>
        <taxon>Pseudomonas</taxon>
    </lineage>
</organism>
<name>A0A1G5PI19_9PSED</name>
<accession>A0A1G5PI19</accession>
<gene>
    <name evidence="1" type="ORF">SAMN05216279_13119</name>
</gene>
<protein>
    <submittedName>
        <fullName evidence="1">Uncharacterized protein</fullName>
    </submittedName>
</protein>
<comment type="caution">
    <text evidence="1">The sequence shown here is derived from an EMBL/GenBank/DDBJ whole genome shotgun (WGS) entry which is preliminary data.</text>
</comment>
<dbReference type="AlphaFoldDB" id="A0A1G5PI19"/>
<dbReference type="Proteomes" id="UP000183046">
    <property type="component" value="Unassembled WGS sequence"/>
</dbReference>
<evidence type="ECO:0000313" key="2">
    <source>
        <dbReference type="Proteomes" id="UP000183046"/>
    </source>
</evidence>
<evidence type="ECO:0000313" key="1">
    <source>
        <dbReference type="EMBL" id="SCZ48739.1"/>
    </source>
</evidence>
<dbReference type="EMBL" id="FMWB01000031">
    <property type="protein sequence ID" value="SCZ48739.1"/>
    <property type="molecule type" value="Genomic_DNA"/>
</dbReference>
<proteinExistence type="predicted"/>